<gene>
    <name evidence="1" type="ORF">CSB45_05660</name>
</gene>
<accession>A0A2G6E7H6</accession>
<comment type="caution">
    <text evidence="1">The sequence shown here is derived from an EMBL/GenBank/DDBJ whole genome shotgun (WGS) entry which is preliminary data.</text>
</comment>
<sequence length="77" mass="8399">MTAADVIRAEFTRLLICLQLAQQGRFAGEVIYKISLESCCQVNSTRDAIFLLKALLRVLADVHGSHGHAASKIGAMR</sequence>
<name>A0A2G6E7H6_9BACT</name>
<protein>
    <submittedName>
        <fullName evidence="1">Uncharacterized protein</fullName>
    </submittedName>
</protein>
<organism evidence="1 2">
    <name type="scientific">candidate division KSB3 bacterium</name>
    <dbReference type="NCBI Taxonomy" id="2044937"/>
    <lineage>
        <taxon>Bacteria</taxon>
        <taxon>candidate division KSB3</taxon>
    </lineage>
</organism>
<evidence type="ECO:0000313" key="2">
    <source>
        <dbReference type="Proteomes" id="UP000229740"/>
    </source>
</evidence>
<dbReference type="Proteomes" id="UP000229740">
    <property type="component" value="Unassembled WGS sequence"/>
</dbReference>
<dbReference type="EMBL" id="PDPS01000025">
    <property type="protein sequence ID" value="PID57718.1"/>
    <property type="molecule type" value="Genomic_DNA"/>
</dbReference>
<dbReference type="AlphaFoldDB" id="A0A2G6E7H6"/>
<proteinExistence type="predicted"/>
<reference evidence="1 2" key="1">
    <citation type="submission" date="2017-10" db="EMBL/GenBank/DDBJ databases">
        <title>Novel microbial diversity and functional potential in the marine mammal oral microbiome.</title>
        <authorList>
            <person name="Dudek N.K."/>
            <person name="Sun C.L."/>
            <person name="Burstein D."/>
            <person name="Kantor R.S."/>
            <person name="Aliaga Goltsman D.S."/>
            <person name="Bik E.M."/>
            <person name="Thomas B.C."/>
            <person name="Banfield J.F."/>
            <person name="Relman D.A."/>
        </authorList>
    </citation>
    <scope>NUCLEOTIDE SEQUENCE [LARGE SCALE GENOMIC DNA]</scope>
    <source>
        <strain evidence="1">DOLZORAL124_49_17</strain>
    </source>
</reference>
<evidence type="ECO:0000313" key="1">
    <source>
        <dbReference type="EMBL" id="PID57718.1"/>
    </source>
</evidence>